<evidence type="ECO:0000313" key="3">
    <source>
        <dbReference type="Proteomes" id="UP001153328"/>
    </source>
</evidence>
<name>A0A9W4H2R0_9ACTN</name>
<organism evidence="2 3">
    <name type="scientific">Actinacidiphila bryophytorum</name>
    <dbReference type="NCBI Taxonomy" id="1436133"/>
    <lineage>
        <taxon>Bacteria</taxon>
        <taxon>Bacillati</taxon>
        <taxon>Actinomycetota</taxon>
        <taxon>Actinomycetes</taxon>
        <taxon>Kitasatosporales</taxon>
        <taxon>Streptomycetaceae</taxon>
        <taxon>Actinacidiphila</taxon>
    </lineage>
</organism>
<proteinExistence type="predicted"/>
<keyword evidence="3" id="KW-1185">Reference proteome</keyword>
<evidence type="ECO:0000256" key="1">
    <source>
        <dbReference type="SAM" id="MobiDB-lite"/>
    </source>
</evidence>
<feature type="region of interest" description="Disordered" evidence="1">
    <location>
        <begin position="106"/>
        <end position="142"/>
    </location>
</feature>
<feature type="compositionally biased region" description="Basic and acidic residues" evidence="1">
    <location>
        <begin position="124"/>
        <end position="136"/>
    </location>
</feature>
<reference evidence="2" key="1">
    <citation type="submission" date="2021-06" db="EMBL/GenBank/DDBJ databases">
        <authorList>
            <person name="Arsene-Ploetze F."/>
        </authorList>
    </citation>
    <scope>NUCLEOTIDE SEQUENCE</scope>
    <source>
        <strain evidence="2">SBRY1</strain>
    </source>
</reference>
<dbReference type="AlphaFoldDB" id="A0A9W4H2R0"/>
<sequence>MERDRLVRRRQRLLGVQHRAERCRLLRHRLRQAGRGRRLRGRQPVHRCRGLRQHGLPGLRRLDGLRRYERVLARHRLGVRPRGEHRLDRQQLPLHPRLVAVGRHLRQQRQLPDHSVVQRPHRLGRPDRAGHPERHRGLLTPS</sequence>
<gene>
    <name evidence="2" type="ORF">SBRY_40331</name>
</gene>
<dbReference type="Proteomes" id="UP001153328">
    <property type="component" value="Unassembled WGS sequence"/>
</dbReference>
<protein>
    <submittedName>
        <fullName evidence="2">Uncharacterized protein</fullName>
    </submittedName>
</protein>
<comment type="caution">
    <text evidence="2">The sequence shown here is derived from an EMBL/GenBank/DDBJ whole genome shotgun (WGS) entry which is preliminary data.</text>
</comment>
<dbReference type="EMBL" id="CAJVAX010000018">
    <property type="protein sequence ID" value="CAG7646119.1"/>
    <property type="molecule type" value="Genomic_DNA"/>
</dbReference>
<evidence type="ECO:0000313" key="2">
    <source>
        <dbReference type="EMBL" id="CAG7646119.1"/>
    </source>
</evidence>
<accession>A0A9W4H2R0</accession>